<feature type="chain" id="PRO_5043945402" evidence="2">
    <location>
        <begin position="25"/>
        <end position="522"/>
    </location>
</feature>
<accession>A0AAV9X5D0</accession>
<feature type="signal peptide" evidence="2">
    <location>
        <begin position="1"/>
        <end position="24"/>
    </location>
</feature>
<keyword evidence="2" id="KW-0732">Signal</keyword>
<comment type="caution">
    <text evidence="3">The sequence shown here is derived from an EMBL/GenBank/DDBJ whole genome shotgun (WGS) entry which is preliminary data.</text>
</comment>
<evidence type="ECO:0000313" key="3">
    <source>
        <dbReference type="EMBL" id="KAK6537265.1"/>
    </source>
</evidence>
<evidence type="ECO:0000313" key="4">
    <source>
        <dbReference type="Proteomes" id="UP001365542"/>
    </source>
</evidence>
<organism evidence="3 4">
    <name type="scientific">Orbilia ellipsospora</name>
    <dbReference type="NCBI Taxonomy" id="2528407"/>
    <lineage>
        <taxon>Eukaryota</taxon>
        <taxon>Fungi</taxon>
        <taxon>Dikarya</taxon>
        <taxon>Ascomycota</taxon>
        <taxon>Pezizomycotina</taxon>
        <taxon>Orbiliomycetes</taxon>
        <taxon>Orbiliales</taxon>
        <taxon>Orbiliaceae</taxon>
        <taxon>Orbilia</taxon>
    </lineage>
</organism>
<dbReference type="AlphaFoldDB" id="A0AAV9X5D0"/>
<name>A0AAV9X5D0_9PEZI</name>
<evidence type="ECO:0000256" key="1">
    <source>
        <dbReference type="SAM" id="MobiDB-lite"/>
    </source>
</evidence>
<gene>
    <name evidence="3" type="ORF">TWF694_011457</name>
</gene>
<feature type="region of interest" description="Disordered" evidence="1">
    <location>
        <begin position="177"/>
        <end position="218"/>
    </location>
</feature>
<dbReference type="EMBL" id="JAVHJO010000009">
    <property type="protein sequence ID" value="KAK6537265.1"/>
    <property type="molecule type" value="Genomic_DNA"/>
</dbReference>
<protein>
    <submittedName>
        <fullName evidence="3">Uncharacterized protein</fullName>
    </submittedName>
</protein>
<sequence length="522" mass="60291">MVQMLSFIPTILCLITTLPSPSHARFEIGFRRYLFSESAYPPLDTYQSPYACNSINQPINPTNFIKWIVLRFTTSRGYGSNPFVDSAPQAIAFYRSQAPTNYGPHCLFHNAEAIAHYYPTSNTMQWFKTRRASLTHFRVLDENSREWKLMLDERLQEGGVIYRSYNSGWNKSPTAISIQDDEENFGFDGSSSDDSWRDENDSEDSFPEEPDTSFVEEDDEVGYENYSADSANADTEVNTEAPGWGFMDMVAPGLREVDPWDRFTMISEILEANEDGDHDDYGEILSSKIPVEDEPPLVQYNTEIKDVDRNLIRLRNQLIDNGQYVPVPSIYREKSLGELRWMGFKIYPKEEVEEVRLEWVAQAFYGWKKLNGLNGDTRWVQLTPAQRESLAAFLGVQPKWQAESYIVDLVREHNIGATRAAQNQVTDWGHGNAWSSDFLVKQEDEDEFTVGQGHGGAWNESQNNGDIQPKMEEEDFPENDNFQVKHEEDDFQDQKNIRVKYEEEEFQGKYDVQVKYEEDEGY</sequence>
<evidence type="ECO:0000256" key="2">
    <source>
        <dbReference type="SAM" id="SignalP"/>
    </source>
</evidence>
<feature type="compositionally biased region" description="Acidic residues" evidence="1">
    <location>
        <begin position="200"/>
        <end position="218"/>
    </location>
</feature>
<proteinExistence type="predicted"/>
<keyword evidence="4" id="KW-1185">Reference proteome</keyword>
<dbReference type="Proteomes" id="UP001365542">
    <property type="component" value="Unassembled WGS sequence"/>
</dbReference>
<reference evidence="3 4" key="1">
    <citation type="submission" date="2019-10" db="EMBL/GenBank/DDBJ databases">
        <authorList>
            <person name="Palmer J.M."/>
        </authorList>
    </citation>
    <scope>NUCLEOTIDE SEQUENCE [LARGE SCALE GENOMIC DNA]</scope>
    <source>
        <strain evidence="3 4">TWF694</strain>
    </source>
</reference>
<feature type="region of interest" description="Disordered" evidence="1">
    <location>
        <begin position="449"/>
        <end position="473"/>
    </location>
</feature>